<name>A0A0C9WKB7_9AGAR</name>
<feature type="compositionally biased region" description="Acidic residues" evidence="11">
    <location>
        <begin position="261"/>
        <end position="285"/>
    </location>
</feature>
<dbReference type="InterPro" id="IPR023674">
    <property type="entry name" value="Ribosomal_uL1-like"/>
</dbReference>
<keyword evidence="7" id="KW-0539">Nucleus</keyword>
<evidence type="ECO:0000256" key="11">
    <source>
        <dbReference type="SAM" id="MobiDB-lite"/>
    </source>
</evidence>
<dbReference type="OrthoDB" id="10251727at2759"/>
<evidence type="ECO:0000256" key="1">
    <source>
        <dbReference type="ARBA" id="ARBA00004604"/>
    </source>
</evidence>
<dbReference type="STRING" id="1095629.A0A0C9WKB7"/>
<comment type="subcellular location">
    <subcellularLocation>
        <location evidence="1">Nucleus</location>
        <location evidence="1">Nucleolus</location>
    </subcellularLocation>
</comment>
<reference evidence="12 13" key="1">
    <citation type="submission" date="2014-04" db="EMBL/GenBank/DDBJ databases">
        <authorList>
            <consortium name="DOE Joint Genome Institute"/>
            <person name="Kuo A."/>
            <person name="Kohler A."/>
            <person name="Nagy L.G."/>
            <person name="Floudas D."/>
            <person name="Copeland A."/>
            <person name="Barry K.W."/>
            <person name="Cichocki N."/>
            <person name="Veneault-Fourrey C."/>
            <person name="LaButti K."/>
            <person name="Lindquist E.A."/>
            <person name="Lipzen A."/>
            <person name="Lundell T."/>
            <person name="Morin E."/>
            <person name="Murat C."/>
            <person name="Sun H."/>
            <person name="Tunlid A."/>
            <person name="Henrissat B."/>
            <person name="Grigoriev I.V."/>
            <person name="Hibbett D.S."/>
            <person name="Martin F."/>
            <person name="Nordberg H.P."/>
            <person name="Cantor M.N."/>
            <person name="Hua S.X."/>
        </authorList>
    </citation>
    <scope>NUCLEOTIDE SEQUENCE [LARGE SCALE GENOMIC DNA]</scope>
    <source>
        <strain evidence="12 13">LaAM-08-1</strain>
    </source>
</reference>
<dbReference type="Pfam" id="PF00687">
    <property type="entry name" value="Ribosomal_L1"/>
    <property type="match status" value="1"/>
</dbReference>
<reference evidence="13" key="2">
    <citation type="submission" date="2015-01" db="EMBL/GenBank/DDBJ databases">
        <title>Evolutionary Origins and Diversification of the Mycorrhizal Mutualists.</title>
        <authorList>
            <consortium name="DOE Joint Genome Institute"/>
            <consortium name="Mycorrhizal Genomics Consortium"/>
            <person name="Kohler A."/>
            <person name="Kuo A."/>
            <person name="Nagy L.G."/>
            <person name="Floudas D."/>
            <person name="Copeland A."/>
            <person name="Barry K.W."/>
            <person name="Cichocki N."/>
            <person name="Veneault-Fourrey C."/>
            <person name="LaButti K."/>
            <person name="Lindquist E.A."/>
            <person name="Lipzen A."/>
            <person name="Lundell T."/>
            <person name="Morin E."/>
            <person name="Murat C."/>
            <person name="Riley R."/>
            <person name="Ohm R."/>
            <person name="Sun H."/>
            <person name="Tunlid A."/>
            <person name="Henrissat B."/>
            <person name="Grigoriev I.V."/>
            <person name="Hibbett D.S."/>
            <person name="Martin F."/>
        </authorList>
    </citation>
    <scope>NUCLEOTIDE SEQUENCE [LARGE SCALE GENOMIC DNA]</scope>
    <source>
        <strain evidence="13">LaAM-08-1</strain>
    </source>
</reference>
<keyword evidence="3" id="KW-0597">Phosphoprotein</keyword>
<organism evidence="12 13">
    <name type="scientific">Laccaria amethystina LaAM-08-1</name>
    <dbReference type="NCBI Taxonomy" id="1095629"/>
    <lineage>
        <taxon>Eukaryota</taxon>
        <taxon>Fungi</taxon>
        <taxon>Dikarya</taxon>
        <taxon>Basidiomycota</taxon>
        <taxon>Agaricomycotina</taxon>
        <taxon>Agaricomycetes</taxon>
        <taxon>Agaricomycetidae</taxon>
        <taxon>Agaricales</taxon>
        <taxon>Agaricineae</taxon>
        <taxon>Hydnangiaceae</taxon>
        <taxon>Laccaria</taxon>
    </lineage>
</organism>
<dbReference type="EMBL" id="KN838731">
    <property type="protein sequence ID" value="KIJ96164.1"/>
    <property type="molecule type" value="Genomic_DNA"/>
</dbReference>
<feature type="compositionally biased region" description="Basic residues" evidence="11">
    <location>
        <begin position="290"/>
        <end position="299"/>
    </location>
</feature>
<dbReference type="Proteomes" id="UP000054477">
    <property type="component" value="Unassembled WGS sequence"/>
</dbReference>
<feature type="region of interest" description="Disordered" evidence="11">
    <location>
        <begin position="249"/>
        <end position="555"/>
    </location>
</feature>
<evidence type="ECO:0000256" key="8">
    <source>
        <dbReference type="ARBA" id="ARBA00054167"/>
    </source>
</evidence>
<dbReference type="HOGENOM" id="CLU_026457_4_3_1"/>
<evidence type="ECO:0000256" key="5">
    <source>
        <dbReference type="ARBA" id="ARBA00022990"/>
    </source>
</evidence>
<evidence type="ECO:0000256" key="6">
    <source>
        <dbReference type="ARBA" id="ARBA00023054"/>
    </source>
</evidence>
<dbReference type="InterPro" id="IPR028364">
    <property type="entry name" value="Ribosomal_uL1/biogenesis"/>
</dbReference>
<dbReference type="GO" id="GO:0005730">
    <property type="term" value="C:nucleolus"/>
    <property type="evidence" value="ECO:0007669"/>
    <property type="project" value="UniProtKB-SubCell"/>
</dbReference>
<evidence type="ECO:0000256" key="2">
    <source>
        <dbReference type="ARBA" id="ARBA00022499"/>
    </source>
</evidence>
<protein>
    <recommendedName>
        <fullName evidence="10">Ribosomal L1 domain-containing protein 1</fullName>
    </recommendedName>
</protein>
<keyword evidence="13" id="KW-1185">Reference proteome</keyword>
<evidence type="ECO:0000256" key="4">
    <source>
        <dbReference type="ARBA" id="ARBA00022843"/>
    </source>
</evidence>
<evidence type="ECO:0000256" key="10">
    <source>
        <dbReference type="ARBA" id="ARBA00070787"/>
    </source>
</evidence>
<dbReference type="FunFam" id="3.40.50.790:FF:000004">
    <property type="entry name" value="Ribosomal L1 domain-containing 1-like 1"/>
    <property type="match status" value="1"/>
</dbReference>
<keyword evidence="5" id="KW-0007">Acetylation</keyword>
<dbReference type="CDD" id="cd00403">
    <property type="entry name" value="Ribosomal_L1"/>
    <property type="match status" value="1"/>
</dbReference>
<evidence type="ECO:0000256" key="9">
    <source>
        <dbReference type="ARBA" id="ARBA00061550"/>
    </source>
</evidence>
<keyword evidence="2" id="KW-1017">Isopeptide bond</keyword>
<comment type="similarity">
    <text evidence="9">Belongs to the universal ribosomal protein uL1 family. Highly divergent.</text>
</comment>
<evidence type="ECO:0000256" key="7">
    <source>
        <dbReference type="ARBA" id="ARBA00023242"/>
    </source>
</evidence>
<dbReference type="AlphaFoldDB" id="A0A0C9WKB7"/>
<dbReference type="SUPFAM" id="SSF56808">
    <property type="entry name" value="Ribosomal protein L1"/>
    <property type="match status" value="1"/>
</dbReference>
<feature type="compositionally biased region" description="Basic residues" evidence="11">
    <location>
        <begin position="527"/>
        <end position="540"/>
    </location>
</feature>
<evidence type="ECO:0000313" key="13">
    <source>
        <dbReference type="Proteomes" id="UP000054477"/>
    </source>
</evidence>
<evidence type="ECO:0000313" key="12">
    <source>
        <dbReference type="EMBL" id="KIJ96164.1"/>
    </source>
</evidence>
<comment type="function">
    <text evidence="8">Regulates cellular senescence through inhibition of PTEN translation. Acts as a pro-apoptotic regulator in response to DNA damage.</text>
</comment>
<keyword evidence="4" id="KW-0832">Ubl conjugation</keyword>
<feature type="compositionally biased region" description="Polar residues" evidence="11">
    <location>
        <begin position="373"/>
        <end position="391"/>
    </location>
</feature>
<accession>A0A0C9WKB7</accession>
<proteinExistence type="inferred from homology"/>
<gene>
    <name evidence="12" type="ORF">K443DRAFT_682499</name>
</gene>
<keyword evidence="6" id="KW-0175">Coiled coil</keyword>
<dbReference type="InterPro" id="IPR016095">
    <property type="entry name" value="Ribosomal_uL1_3-a/b-sand"/>
</dbReference>
<sequence length="555" mass="60689">MAKDELIDSKVSLKQCRLAVEALHSHESKRLEKLQETELLPGKEQNIWLNVTVKKIPSGHKFKPVKIPIIHPLVDPRTTPICLITKDPQRQYKDLLESHEIKFISRVVGVEKLKGKFKPFEARRALLKENGLFLADDRVIPLLPKLLGTKWFEAKKQPIPVCLTRKDLKGELERAISSTYMNQNQGTYTSIKVSTLSHKPAQVLANIQSAIPAIVKHIKGGWDNVQSFNIKTNSSVSLPIWSCRLDGEEGGRWDGFTAENEQSEEEEEEEEEKDSGEEEEMEVDDDSTKTKKGTKKSGLKRASGSDEEEEKPRKKSKGAKGIPVDVPPTPKEKSISKSTIPPPVAAPSSAKITKAAAAHVDTPAKSKKRMASATPSTPEIKDATSQTTTADVLSAKKAKKMKPDSVSAAEPLPSVEPPVKIAPTSEPIFVAGDKKKKKRVPATINVEPSPSSAEVIPKKKEKKFNPSLESPTTPSVPIASEEKPMRERKKAKSDQANPAPAKATEIAAVSAVTKEEHKQKYSGGAGQKKKEKVAKMKGGKSAKDALLGKKAGQSL</sequence>
<evidence type="ECO:0000256" key="3">
    <source>
        <dbReference type="ARBA" id="ARBA00022553"/>
    </source>
</evidence>
<dbReference type="Gene3D" id="3.40.50.790">
    <property type="match status" value="1"/>
</dbReference>